<name>A0A2K3DU24_CHLRE</name>
<dbReference type="AlphaFoldDB" id="A0A2K3DU24"/>
<dbReference type="PANTHER" id="PTHR21301:SF10">
    <property type="entry name" value="REVERSE TRANSCRIPTASE DOMAIN-CONTAINING PROTEIN"/>
    <property type="match status" value="1"/>
</dbReference>
<dbReference type="PANTHER" id="PTHR21301">
    <property type="entry name" value="REVERSE TRANSCRIPTASE"/>
    <property type="match status" value="1"/>
</dbReference>
<sequence>MVWVQRLRSHHRLHPDGLNDHYESHSLAQSPGPPVFEGDPLPPAGAPRRRWFAARDMRRRLLHLQHQYRAYGPFPATYFASYGRCTLHRLYAYLTYHPPAALGTDPDFHEWLLTPVADAILAAEQGVGRPSFNHRLWLPPGLRQLISMPDLHRILDSIPLPAGCPRPPIHWSPDEPLHKLFCTYDEFARRLTAAQYAHLVDPATPCACAQSPGLCPPGIPHVMSTSPYTALPDGIHAFWNYGGRYRPHRPVDDVPAVLAAVRSSALRFTRQLAQQQGAAAAQTSRWAHELVDALAAHIADAEPHQFFWPVLSHSDLADLHTRCDDFIITVTDKSSSTFQLVCKKFYAEQCMRDLGCHNALIAPPGAPAPPPAPPPAAAAAAPAGPAPPDAPYLPSILIPPLARRTRAQAPAHDAVTAAELAALTNATTTFTSRDTAAASDAAAFAAYAPEFIPPAPPAVPAYYEPGTAAARDSFYAAQNTRLAPWRLQLQTTLPPAYYAGTLKMHKQPPSMRYLACSQRCPVTELSDLATAVLRAAAVEFNAMWHAALPGSDPWLCLSSNAVMALVRQHNAAQFPPDRAFPHAARDFSRLYTNLPHADLRNTLSRLLHRSLATCPIIHVLSYPPDPAKPGSKPDHVVTFKAGGSAPTRYHAGAESVTPEFTVTDFCNIFLDVLLSSTFIRFGPALVRQICGIPMGISAAPFIANLFLGWYEFEFLCQSRIGTLNPTQRAILRRFRLSRRFPDDLLCLNNPWLKHLLYTSQSYEGLRGLYPPALAVPEQSHPHLPPSCVPFLDVLLCSTVHLGRCWIVTQLYDKREQPAFGGVRLSRFVARHSSVNEQCKRNIFVSQFHRLARVITCVENFAYEAAQLVAALSAQGYSRPCMFRQFTTLLWRNPHLFYFVRRGHPEPPAPPTQPHQPLDLLARLHVYLRGAPPPAPPPAAGLP</sequence>
<dbReference type="GO" id="GO:0030036">
    <property type="term" value="P:actin cytoskeleton organization"/>
    <property type="evidence" value="ECO:0000318"/>
    <property type="project" value="GO_Central"/>
</dbReference>
<dbReference type="Gramene" id="PNW84036">
    <property type="protein sequence ID" value="PNW84036"/>
    <property type="gene ID" value="CHLRE_04g218550v5"/>
</dbReference>
<protein>
    <recommendedName>
        <fullName evidence="4">Reverse transcriptase domain-containing protein</fullName>
    </recommendedName>
</protein>
<dbReference type="RefSeq" id="XP_042925194.1">
    <property type="nucleotide sequence ID" value="XM_043061842.1"/>
</dbReference>
<feature type="compositionally biased region" description="Basic and acidic residues" evidence="1">
    <location>
        <begin position="14"/>
        <end position="24"/>
    </location>
</feature>
<dbReference type="KEGG" id="cre:CHLRE_04g218550v5"/>
<accession>A0A2K3DU24</accession>
<dbReference type="Proteomes" id="UP000006906">
    <property type="component" value="Chromosome 4"/>
</dbReference>
<evidence type="ECO:0000313" key="3">
    <source>
        <dbReference type="Proteomes" id="UP000006906"/>
    </source>
</evidence>
<feature type="region of interest" description="Disordered" evidence="1">
    <location>
        <begin position="14"/>
        <end position="40"/>
    </location>
</feature>
<keyword evidence="3" id="KW-1185">Reference proteome</keyword>
<proteinExistence type="predicted"/>
<dbReference type="OrthoDB" id="543629at2759"/>
<evidence type="ECO:0000256" key="1">
    <source>
        <dbReference type="SAM" id="MobiDB-lite"/>
    </source>
</evidence>
<organism evidence="2 3">
    <name type="scientific">Chlamydomonas reinhardtii</name>
    <name type="common">Chlamydomonas smithii</name>
    <dbReference type="NCBI Taxonomy" id="3055"/>
    <lineage>
        <taxon>Eukaryota</taxon>
        <taxon>Viridiplantae</taxon>
        <taxon>Chlorophyta</taxon>
        <taxon>core chlorophytes</taxon>
        <taxon>Chlorophyceae</taxon>
        <taxon>CS clade</taxon>
        <taxon>Chlamydomonadales</taxon>
        <taxon>Chlamydomonadaceae</taxon>
        <taxon>Chlamydomonas</taxon>
    </lineage>
</organism>
<reference evidence="2 3" key="1">
    <citation type="journal article" date="2007" name="Science">
        <title>The Chlamydomonas genome reveals the evolution of key animal and plant functions.</title>
        <authorList>
            <person name="Merchant S.S."/>
            <person name="Prochnik S.E."/>
            <person name="Vallon O."/>
            <person name="Harris E.H."/>
            <person name="Karpowicz S.J."/>
            <person name="Witman G.B."/>
            <person name="Terry A."/>
            <person name="Salamov A."/>
            <person name="Fritz-Laylin L.K."/>
            <person name="Marechal-Drouard L."/>
            <person name="Marshall W.F."/>
            <person name="Qu L.H."/>
            <person name="Nelson D.R."/>
            <person name="Sanderfoot A.A."/>
            <person name="Spalding M.H."/>
            <person name="Kapitonov V.V."/>
            <person name="Ren Q."/>
            <person name="Ferris P."/>
            <person name="Lindquist E."/>
            <person name="Shapiro H."/>
            <person name="Lucas S.M."/>
            <person name="Grimwood J."/>
            <person name="Schmutz J."/>
            <person name="Cardol P."/>
            <person name="Cerutti H."/>
            <person name="Chanfreau G."/>
            <person name="Chen C.L."/>
            <person name="Cognat V."/>
            <person name="Croft M.T."/>
            <person name="Dent R."/>
            <person name="Dutcher S."/>
            <person name="Fernandez E."/>
            <person name="Fukuzawa H."/>
            <person name="Gonzalez-Ballester D."/>
            <person name="Gonzalez-Halphen D."/>
            <person name="Hallmann A."/>
            <person name="Hanikenne M."/>
            <person name="Hippler M."/>
            <person name="Inwood W."/>
            <person name="Jabbari K."/>
            <person name="Kalanon M."/>
            <person name="Kuras R."/>
            <person name="Lefebvre P.A."/>
            <person name="Lemaire S.D."/>
            <person name="Lobanov A.V."/>
            <person name="Lohr M."/>
            <person name="Manuell A."/>
            <person name="Meier I."/>
            <person name="Mets L."/>
            <person name="Mittag M."/>
            <person name="Mittelmeier T."/>
            <person name="Moroney J.V."/>
            <person name="Moseley J."/>
            <person name="Napoli C."/>
            <person name="Nedelcu A.M."/>
            <person name="Niyogi K."/>
            <person name="Novoselov S.V."/>
            <person name="Paulsen I.T."/>
            <person name="Pazour G."/>
            <person name="Purton S."/>
            <person name="Ral J.P."/>
            <person name="Riano-Pachon D.M."/>
            <person name="Riekhof W."/>
            <person name="Rymarquis L."/>
            <person name="Schroda M."/>
            <person name="Stern D."/>
            <person name="Umen J."/>
            <person name="Willows R."/>
            <person name="Wilson N."/>
            <person name="Zimmer S.L."/>
            <person name="Allmer J."/>
            <person name="Balk J."/>
            <person name="Bisova K."/>
            <person name="Chen C.J."/>
            <person name="Elias M."/>
            <person name="Gendler K."/>
            <person name="Hauser C."/>
            <person name="Lamb M.R."/>
            <person name="Ledford H."/>
            <person name="Long J.C."/>
            <person name="Minagawa J."/>
            <person name="Page M.D."/>
            <person name="Pan J."/>
            <person name="Pootakham W."/>
            <person name="Roje S."/>
            <person name="Rose A."/>
            <person name="Stahlberg E."/>
            <person name="Terauchi A.M."/>
            <person name="Yang P."/>
            <person name="Ball S."/>
            <person name="Bowler C."/>
            <person name="Dieckmann C.L."/>
            <person name="Gladyshev V.N."/>
            <person name="Green P."/>
            <person name="Jorgensen R."/>
            <person name="Mayfield S."/>
            <person name="Mueller-Roeber B."/>
            <person name="Rajamani S."/>
            <person name="Sayre R.T."/>
            <person name="Brokstein P."/>
            <person name="Dubchak I."/>
            <person name="Goodstein D."/>
            <person name="Hornick L."/>
            <person name="Huang Y.W."/>
            <person name="Jhaveri J."/>
            <person name="Luo Y."/>
            <person name="Martinez D."/>
            <person name="Ngau W.C."/>
            <person name="Otillar B."/>
            <person name="Poliakov A."/>
            <person name="Porter A."/>
            <person name="Szajkowski L."/>
            <person name="Werner G."/>
            <person name="Zhou K."/>
            <person name="Grigoriev I.V."/>
            <person name="Rokhsar D.S."/>
            <person name="Grossman A.R."/>
        </authorList>
    </citation>
    <scope>NUCLEOTIDE SEQUENCE [LARGE SCALE GENOMIC DNA]</scope>
    <source>
        <strain evidence="3">CC-503</strain>
    </source>
</reference>
<dbReference type="EMBL" id="CM008965">
    <property type="protein sequence ID" value="PNW84036.1"/>
    <property type="molecule type" value="Genomic_DNA"/>
</dbReference>
<dbReference type="InParanoid" id="A0A2K3DU24"/>
<dbReference type="GeneID" id="66053214"/>
<dbReference type="PaxDb" id="3055-EDO98422"/>
<evidence type="ECO:0008006" key="4">
    <source>
        <dbReference type="Google" id="ProtNLM"/>
    </source>
</evidence>
<gene>
    <name evidence="2" type="ORF">CHLRE_04g218550v5</name>
</gene>
<evidence type="ECO:0000313" key="2">
    <source>
        <dbReference type="EMBL" id="PNW84036.1"/>
    </source>
</evidence>